<dbReference type="PANTHER" id="PTHR10993">
    <property type="entry name" value="OCTANOYLTRANSFERASE"/>
    <property type="match status" value="1"/>
</dbReference>
<evidence type="ECO:0000313" key="8">
    <source>
        <dbReference type="Proteomes" id="UP001497383"/>
    </source>
</evidence>
<evidence type="ECO:0000313" key="7">
    <source>
        <dbReference type="EMBL" id="CAK9438658.1"/>
    </source>
</evidence>
<dbReference type="Proteomes" id="UP001497383">
    <property type="component" value="Chromosome 3"/>
</dbReference>
<dbReference type="EC" id="2.3.1.181" evidence="5"/>
<evidence type="ECO:0000256" key="5">
    <source>
        <dbReference type="PIRNR" id="PIRNR016262"/>
    </source>
</evidence>
<proteinExistence type="inferred from homology"/>
<dbReference type="EMBL" id="OZ022407">
    <property type="protein sequence ID" value="CAK9438658.1"/>
    <property type="molecule type" value="Genomic_DNA"/>
</dbReference>
<dbReference type="GeneID" id="92208078"/>
<protein>
    <recommendedName>
        <fullName evidence="5">Octanoyltransferase</fullName>
        <ecNumber evidence="5">2.3.1.181</ecNumber>
    </recommendedName>
</protein>
<dbReference type="Pfam" id="PF21948">
    <property type="entry name" value="LplA-B_cat"/>
    <property type="match status" value="1"/>
</dbReference>
<comment type="pathway">
    <text evidence="1 5">Protein modification; protein lipoylation via endogenous pathway; protein N(6)-(lipoyl)lysine from octanoyl-[acyl-carrier-protein]: step 1/2.</text>
</comment>
<dbReference type="NCBIfam" id="TIGR00214">
    <property type="entry name" value="lipB"/>
    <property type="match status" value="1"/>
</dbReference>
<dbReference type="SUPFAM" id="SSF55681">
    <property type="entry name" value="Class II aaRS and biotin synthetases"/>
    <property type="match status" value="1"/>
</dbReference>
<dbReference type="InterPro" id="IPR000544">
    <property type="entry name" value="Octanoyltransferase"/>
</dbReference>
<comment type="function">
    <text evidence="5">Catalyzes the transfer of endogenously produced octanoic acid from octanoyl-acyl-carrier-protein onto the lipoyl domains of lipoate-dependent enzymes. Lipoyl-ACP can also act as a substrate although octanoyl-ACP is likely to be the physiological substrate.</text>
</comment>
<organism evidence="7 8">
    <name type="scientific">Lodderomyces beijingensis</name>
    <dbReference type="NCBI Taxonomy" id="1775926"/>
    <lineage>
        <taxon>Eukaryota</taxon>
        <taxon>Fungi</taxon>
        <taxon>Dikarya</taxon>
        <taxon>Ascomycota</taxon>
        <taxon>Saccharomycotina</taxon>
        <taxon>Pichiomycetes</taxon>
        <taxon>Debaryomycetaceae</taxon>
        <taxon>Candida/Lodderomyces clade</taxon>
        <taxon>Lodderomyces</taxon>
    </lineage>
</organism>
<dbReference type="InterPro" id="IPR020605">
    <property type="entry name" value="Octanoyltransferase_CS"/>
</dbReference>
<keyword evidence="8" id="KW-1185">Reference proteome</keyword>
<comment type="catalytic activity">
    <reaction evidence="5">
        <text>octanoyl-[ACP] + L-lysyl-[protein] = N(6)-octanoyl-L-lysyl-[protein] + holo-[ACP] + H(+)</text>
        <dbReference type="Rhea" id="RHEA:17665"/>
        <dbReference type="Rhea" id="RHEA-COMP:9636"/>
        <dbReference type="Rhea" id="RHEA-COMP:9685"/>
        <dbReference type="Rhea" id="RHEA-COMP:9752"/>
        <dbReference type="Rhea" id="RHEA-COMP:9928"/>
        <dbReference type="ChEBI" id="CHEBI:15378"/>
        <dbReference type="ChEBI" id="CHEBI:29969"/>
        <dbReference type="ChEBI" id="CHEBI:64479"/>
        <dbReference type="ChEBI" id="CHEBI:78463"/>
        <dbReference type="ChEBI" id="CHEBI:78809"/>
        <dbReference type="EC" id="2.3.1.181"/>
    </reaction>
</comment>
<evidence type="ECO:0000259" key="6">
    <source>
        <dbReference type="PROSITE" id="PS51733"/>
    </source>
</evidence>
<dbReference type="RefSeq" id="XP_066829820.1">
    <property type="nucleotide sequence ID" value="XM_066972930.1"/>
</dbReference>
<gene>
    <name evidence="7" type="ORF">LODBEIA_P28820</name>
</gene>
<dbReference type="PANTHER" id="PTHR10993:SF7">
    <property type="entry name" value="LIPOYLTRANSFERASE 2, MITOCHONDRIAL-RELATED"/>
    <property type="match status" value="1"/>
</dbReference>
<evidence type="ECO:0000256" key="4">
    <source>
        <dbReference type="ARBA" id="ARBA00023315"/>
    </source>
</evidence>
<keyword evidence="3 5" id="KW-0808">Transferase</keyword>
<dbReference type="PROSITE" id="PS01313">
    <property type="entry name" value="LIPB"/>
    <property type="match status" value="1"/>
</dbReference>
<dbReference type="Gene3D" id="3.30.930.10">
    <property type="entry name" value="Bira Bifunctional Protein, Domain 2"/>
    <property type="match status" value="1"/>
</dbReference>
<feature type="domain" description="BPL/LPL catalytic" evidence="6">
    <location>
        <begin position="75"/>
        <end position="292"/>
    </location>
</feature>
<evidence type="ECO:0000256" key="1">
    <source>
        <dbReference type="ARBA" id="ARBA00004821"/>
    </source>
</evidence>
<evidence type="ECO:0000256" key="3">
    <source>
        <dbReference type="ARBA" id="ARBA00022679"/>
    </source>
</evidence>
<accession>A0ABP0ZLZ2</accession>
<sequence length="298" mass="33658">MSFKNIRRQAYHTIRDSYRKKLQHIDFPGISSFQHGLDIQQAIMSQNLNFKSFESALAKQLDPSSSEITSHLYQCQPPPTLLTFQFQHTYAGGLKSKKQLTQTQIKAFTQLLLPATSHNVALPRQAQAPPKFYQLERGGQVTYHGPGQLVAYLILDLREFVKLTPKCFVNNVLLKSLQNVLRDNFEIASHLSSDNPGVWIKNREGEDEKLASVGVRIRRGVTEFGVAVNVDPQLDYLNTFEMCGLKNRATSIREILEKRSRSGDESVCKLQSVETCAGFYAAEIGRVLELDTVEKIVL</sequence>
<dbReference type="PROSITE" id="PS51733">
    <property type="entry name" value="BPL_LPL_CATALYTIC"/>
    <property type="match status" value="1"/>
</dbReference>
<name>A0ABP0ZLZ2_9ASCO</name>
<evidence type="ECO:0000256" key="2">
    <source>
        <dbReference type="ARBA" id="ARBA00007907"/>
    </source>
</evidence>
<dbReference type="InterPro" id="IPR004143">
    <property type="entry name" value="BPL_LPL_catalytic"/>
</dbReference>
<keyword evidence="4 5" id="KW-0012">Acyltransferase</keyword>
<dbReference type="PIRSF" id="PIRSF016262">
    <property type="entry name" value="LPLase"/>
    <property type="match status" value="1"/>
</dbReference>
<reference evidence="7 8" key="1">
    <citation type="submission" date="2024-03" db="EMBL/GenBank/DDBJ databases">
        <authorList>
            <person name="Brejova B."/>
        </authorList>
    </citation>
    <scope>NUCLEOTIDE SEQUENCE [LARGE SCALE GENOMIC DNA]</scope>
    <source>
        <strain evidence="7 8">CBS 14171</strain>
    </source>
</reference>
<comment type="similarity">
    <text evidence="2 5">Belongs to the LipB family.</text>
</comment>
<dbReference type="InterPro" id="IPR045864">
    <property type="entry name" value="aa-tRNA-synth_II/BPL/LPL"/>
</dbReference>